<gene>
    <name evidence="1" type="ORF">CES86_3951</name>
</gene>
<evidence type="ECO:0000313" key="1">
    <source>
        <dbReference type="EMBL" id="OYR26483.1"/>
    </source>
</evidence>
<organism evidence="1 2">
    <name type="scientific">Brucella lupini</name>
    <dbReference type="NCBI Taxonomy" id="255457"/>
    <lineage>
        <taxon>Bacteria</taxon>
        <taxon>Pseudomonadati</taxon>
        <taxon>Pseudomonadota</taxon>
        <taxon>Alphaproteobacteria</taxon>
        <taxon>Hyphomicrobiales</taxon>
        <taxon>Brucellaceae</taxon>
        <taxon>Brucella/Ochrobactrum group</taxon>
        <taxon>Brucella</taxon>
    </lineage>
</organism>
<reference evidence="1 2" key="1">
    <citation type="submission" date="2017-07" db="EMBL/GenBank/DDBJ databases">
        <title>Draft genome of Ochrobactrum lupini type strain LUP21.</title>
        <authorList>
            <person name="Krzyzanowska D.M."/>
            <person name="Jafra S."/>
        </authorList>
    </citation>
    <scope>NUCLEOTIDE SEQUENCE [LARGE SCALE GENOMIC DNA]</scope>
    <source>
        <strain evidence="1 2">LUP21</strain>
    </source>
</reference>
<sequence length="48" mass="5449">MRKIIQKALHEKVSIFLFRSIVTVAWTSDSGSRIKSFAEYATSTNMAQ</sequence>
<accession>A0A256GH73</accession>
<evidence type="ECO:0000313" key="2">
    <source>
        <dbReference type="Proteomes" id="UP000216363"/>
    </source>
</evidence>
<proteinExistence type="predicted"/>
<protein>
    <submittedName>
        <fullName evidence="1">Uncharacterized protein</fullName>
    </submittedName>
</protein>
<comment type="caution">
    <text evidence="1">The sequence shown here is derived from an EMBL/GenBank/DDBJ whole genome shotgun (WGS) entry which is preliminary data.</text>
</comment>
<dbReference type="Proteomes" id="UP000216363">
    <property type="component" value="Unassembled WGS sequence"/>
</dbReference>
<dbReference type="EMBL" id="NNRN01000055">
    <property type="protein sequence ID" value="OYR26483.1"/>
    <property type="molecule type" value="Genomic_DNA"/>
</dbReference>
<name>A0A256GH73_9HYPH</name>
<dbReference type="AlphaFoldDB" id="A0A256GH73"/>